<feature type="region of interest" description="Disordered" evidence="1">
    <location>
        <begin position="1"/>
        <end position="158"/>
    </location>
</feature>
<protein>
    <submittedName>
        <fullName evidence="2">Uncharacterized protein</fullName>
    </submittedName>
</protein>
<feature type="compositionally biased region" description="Basic residues" evidence="1">
    <location>
        <begin position="146"/>
        <end position="155"/>
    </location>
</feature>
<feature type="compositionally biased region" description="Low complexity" evidence="1">
    <location>
        <begin position="96"/>
        <end position="105"/>
    </location>
</feature>
<evidence type="ECO:0000256" key="1">
    <source>
        <dbReference type="SAM" id="MobiDB-lite"/>
    </source>
</evidence>
<accession>A0ABN9RRN4</accession>
<feature type="compositionally biased region" description="Basic and acidic residues" evidence="1">
    <location>
        <begin position="76"/>
        <end position="86"/>
    </location>
</feature>
<feature type="region of interest" description="Disordered" evidence="1">
    <location>
        <begin position="173"/>
        <end position="197"/>
    </location>
</feature>
<keyword evidence="3" id="KW-1185">Reference proteome</keyword>
<reference evidence="2" key="1">
    <citation type="submission" date="2023-10" db="EMBL/GenBank/DDBJ databases">
        <authorList>
            <person name="Chen Y."/>
            <person name="Shah S."/>
            <person name="Dougan E. K."/>
            <person name="Thang M."/>
            <person name="Chan C."/>
        </authorList>
    </citation>
    <scope>NUCLEOTIDE SEQUENCE [LARGE SCALE GENOMIC DNA]</scope>
</reference>
<name>A0ABN9RRN4_9DINO</name>
<feature type="compositionally biased region" description="Basic and acidic residues" evidence="1">
    <location>
        <begin position="11"/>
        <end position="25"/>
    </location>
</feature>
<gene>
    <name evidence="2" type="ORF">PCOR1329_LOCUS22166</name>
</gene>
<feature type="compositionally biased region" description="Low complexity" evidence="1">
    <location>
        <begin position="55"/>
        <end position="69"/>
    </location>
</feature>
<comment type="caution">
    <text evidence="2">The sequence shown here is derived from an EMBL/GenBank/DDBJ whole genome shotgun (WGS) entry which is preliminary data.</text>
</comment>
<organism evidence="2 3">
    <name type="scientific">Prorocentrum cordatum</name>
    <dbReference type="NCBI Taxonomy" id="2364126"/>
    <lineage>
        <taxon>Eukaryota</taxon>
        <taxon>Sar</taxon>
        <taxon>Alveolata</taxon>
        <taxon>Dinophyceae</taxon>
        <taxon>Prorocentrales</taxon>
        <taxon>Prorocentraceae</taxon>
        <taxon>Prorocentrum</taxon>
    </lineage>
</organism>
<dbReference type="Proteomes" id="UP001189429">
    <property type="component" value="Unassembled WGS sequence"/>
</dbReference>
<sequence>MWANTVSLEHGTCRAPERARTEAAKHMARPSEASGCPAPPPPSDAESAHAGGGERAPSSAALRAAARRPGTQTSRTEARLCGERARPAGSVFHSTSSGGAAASPPQEARIRETGAAAHGKEKRPRSGGGRHPSEQLRPPPGTSRSARGRRPRVPPRVRATVCALSGGCHSEGAGRLCIKPGARRFSEAPRQPLRSTG</sequence>
<proteinExistence type="predicted"/>
<evidence type="ECO:0000313" key="2">
    <source>
        <dbReference type="EMBL" id="CAK0820524.1"/>
    </source>
</evidence>
<evidence type="ECO:0000313" key="3">
    <source>
        <dbReference type="Proteomes" id="UP001189429"/>
    </source>
</evidence>
<dbReference type="EMBL" id="CAUYUJ010007369">
    <property type="protein sequence ID" value="CAK0820524.1"/>
    <property type="molecule type" value="Genomic_DNA"/>
</dbReference>